<dbReference type="Pfam" id="PF03088">
    <property type="entry name" value="Str_synth"/>
    <property type="match status" value="1"/>
</dbReference>
<organism evidence="5 6">
    <name type="scientific">Coccomyxa subellipsoidea</name>
    <dbReference type="NCBI Taxonomy" id="248742"/>
    <lineage>
        <taxon>Eukaryota</taxon>
        <taxon>Viridiplantae</taxon>
        <taxon>Chlorophyta</taxon>
        <taxon>core chlorophytes</taxon>
        <taxon>Trebouxiophyceae</taxon>
        <taxon>Trebouxiophyceae incertae sedis</taxon>
        <taxon>Coccomyxaceae</taxon>
        <taxon>Coccomyxa</taxon>
    </lineage>
</organism>
<accession>A0ABR2YZ32</accession>
<comment type="similarity">
    <text evidence="1">Belongs to the strictosidine synthase family.</text>
</comment>
<feature type="domain" description="Strictosidine synthase conserved region" evidence="4">
    <location>
        <begin position="148"/>
        <end position="246"/>
    </location>
</feature>
<keyword evidence="6" id="KW-1185">Reference proteome</keyword>
<dbReference type="PANTHER" id="PTHR10426">
    <property type="entry name" value="STRICTOSIDINE SYNTHASE-RELATED"/>
    <property type="match status" value="1"/>
</dbReference>
<keyword evidence="2" id="KW-0597">Phosphoprotein</keyword>
<evidence type="ECO:0000313" key="5">
    <source>
        <dbReference type="EMBL" id="KAK9917184.1"/>
    </source>
</evidence>
<keyword evidence="3" id="KW-0325">Glycoprotein</keyword>
<evidence type="ECO:0000313" key="6">
    <source>
        <dbReference type="Proteomes" id="UP001491310"/>
    </source>
</evidence>
<dbReference type="SUPFAM" id="SSF63829">
    <property type="entry name" value="Calcium-dependent phosphotriesterase"/>
    <property type="match status" value="1"/>
</dbReference>
<evidence type="ECO:0000256" key="1">
    <source>
        <dbReference type="ARBA" id="ARBA00009191"/>
    </source>
</evidence>
<evidence type="ECO:0000259" key="4">
    <source>
        <dbReference type="Pfam" id="PF03088"/>
    </source>
</evidence>
<sequence>MPLPYPAIVPVERMDPDNLPNFGALKGVYATNDKLLGATKLFEGKIQGSESVAVAKDGSLYMLDKFGFVWRARANAAGGYDLEKEPLAQLGSGRPLGFHFDADGNLIVCNAGVGLVMLEKESGKVVLLTARVSADDRVAPGSSIDYINDVAVASNGIVYFTDSVRGITPAKNAEGFWDTMAAYTLSLFNGKASGRLLSFNPATRKTHVVTDGLWFANGVTLSKNESFVAVVETNVQRVHRVWVSGPKAGQREVFIDKLPGFPDGITTSSSGSFWVGLVVPKMPIVAWLESRYIRWLAAWLPEHFKPAIPKWGAIVEISSEGEPLQALYDADGSHVSAISAITESEGRLFFGNLAGEYVSFIATPVRD</sequence>
<evidence type="ECO:0000256" key="2">
    <source>
        <dbReference type="ARBA" id="ARBA00022553"/>
    </source>
</evidence>
<reference evidence="5 6" key="1">
    <citation type="journal article" date="2024" name="Nat. Commun.">
        <title>Phylogenomics reveals the evolutionary origins of lichenization in chlorophyte algae.</title>
        <authorList>
            <person name="Puginier C."/>
            <person name="Libourel C."/>
            <person name="Otte J."/>
            <person name="Skaloud P."/>
            <person name="Haon M."/>
            <person name="Grisel S."/>
            <person name="Petersen M."/>
            <person name="Berrin J.G."/>
            <person name="Delaux P.M."/>
            <person name="Dal Grande F."/>
            <person name="Keller J."/>
        </authorList>
    </citation>
    <scope>NUCLEOTIDE SEQUENCE [LARGE SCALE GENOMIC DNA]</scope>
    <source>
        <strain evidence="5 6">SAG 216-7</strain>
    </source>
</reference>
<evidence type="ECO:0000256" key="3">
    <source>
        <dbReference type="ARBA" id="ARBA00023180"/>
    </source>
</evidence>
<dbReference type="InterPro" id="IPR018119">
    <property type="entry name" value="Strictosidine_synth_cons-reg"/>
</dbReference>
<name>A0ABR2YZ32_9CHLO</name>
<comment type="caution">
    <text evidence="5">The sequence shown here is derived from an EMBL/GenBank/DDBJ whole genome shotgun (WGS) entry which is preliminary data.</text>
</comment>
<dbReference type="Gene3D" id="2.120.10.30">
    <property type="entry name" value="TolB, C-terminal domain"/>
    <property type="match status" value="1"/>
</dbReference>
<gene>
    <name evidence="5" type="ORF">WJX75_001662</name>
</gene>
<dbReference type="EMBL" id="JALJOT010000002">
    <property type="protein sequence ID" value="KAK9917184.1"/>
    <property type="molecule type" value="Genomic_DNA"/>
</dbReference>
<dbReference type="Proteomes" id="UP001491310">
    <property type="component" value="Unassembled WGS sequence"/>
</dbReference>
<dbReference type="PANTHER" id="PTHR10426:SF88">
    <property type="entry name" value="ADIPOCYTE PLASMA MEMBRANE-ASSOCIATED PROTEIN HEMOMUCIN-RELATED"/>
    <property type="match status" value="1"/>
</dbReference>
<protein>
    <recommendedName>
        <fullName evidence="4">Strictosidine synthase conserved region domain-containing protein</fullName>
    </recommendedName>
</protein>
<dbReference type="Pfam" id="PF20067">
    <property type="entry name" value="SSL_N"/>
    <property type="match status" value="1"/>
</dbReference>
<dbReference type="InterPro" id="IPR011042">
    <property type="entry name" value="6-blade_b-propeller_TolB-like"/>
</dbReference>
<proteinExistence type="inferred from homology"/>